<sequence length="1877" mass="199654">MKKLYTEKINNIKPILQLVLVVVLALAPSVFTQAQVKVEFTPRASAFTPNKTVYNVKGDFTMLGNTNLTLVDYDDNGNNSEDMAYVDVDNDNATWNSSAASLNLSDQISPECTNIVYAGLYWTGRSTGDNEFTVTKEFATGKTITENISDDAEVFNGQAIPNTTYGLAITNSTTLATYTFTSTAGGNTVKFFLYKGYNDDKTYLKVSVNNGPQTDVATSSLTNANVILKTPYTIFSGSDYALKIKRLEVLPQNRAHVNISYTSTYNETVERTKSFNKRKVSIKGPNATNYTQLTAHATDIYYPSGTDNDIFSAYVDVTDYVKNNGNNGLYHVADIALVEGDGDGIGFYGGWGMVVVYENSEMSWKDVTVFDGHAFVDSSITISHFLDVSGFNTTQQGPVKVKLGVMAGEGDRTIAGDYFKIRRTSDNAFESLAHSGNSLTNFFNSSIQTPGVRIPYLLNNTGMDISMFDLDNEDKAIINNNQTSTRFEYGSTQDTYAIFNITVAVDSYIPESEGLLSLVDIAGNPATAPYVALPGDELQYNLEIRNKGSEPIQNAKLVIPIPFTSQFVPGSIIFNEYDSLFNATAPYYDPNEGATGAIVWDIAYLPLDTDVTKLLANLRFKLKTTEDCSILVNDGCAPKIVILGGYISGTGANSGIVYSLPLIQGYDQNGICEGIPNTDPIVVDIDAEQYILDNCANVSLTRTFLYCNLENNSIPVSEIAAQFPPGSLFYNSFPVTDASIQFTASNPFPATKGQSTYYAIPPGVTSCTYTFTIEVNDITSSPTVANVEYCLNQTANPLSAQASNPDYTVFYYADNNPNTVGQSSLVPDTSVKGTFTYYASEGPAENCVNPNRTPFTVTVNDGLTINLVEQVNDSCSNLNSGSLSISTTGGSGNFTYAWDFNGTPIATTQNINNLAEGTYSVTVSDADSDCTTTKSFVIITENTSPIEINAPAALLVNGCTVDDITINNTASLAYSASVSTIGIAKFLSEGGTFTGDGITTVTYSDTTSGTCPLIVTRTFTITDTCNQAASTTQTITIENTTPPTLVTPEAKTVECGASIEPSATGTATVTDACGSVEITYVDASVESCGETETITRTWTATDACGNASTGTQLITVVDTTAPVLTLPLDTTVECSESMAPFATGLATATDTCSEVAITYVDAAVAACGTTQIITRTWTATDACGNAVTGDQIINVVDTVAPVITAPEDVTLECSGLSRMSGSGFGEATATDGCGEVVITFEDSAIAGCGNTQSITRTWTATDECGNTASTSQTITVVDTTAPIIAAPKDILVECSESIDPSVTGTPDAFDACGGVKVTYADVDAYDTCGNTKIIERTWTATDDCGLTSTATQFLTIVDTTAPVIETPAENVVLNCNAEGNTGSLTAWLTNNGGATASDSCSTDLTWTNNYDGGGSDCNEPVTVIFTVTDACGNASTTTATYTIQDSVAPVLTPASNFTAECISEGTMSDFQNWLETNGGATASDVCSAVIWSNDFIALSEECNSTGTITFTATDGCGNSSTTTATYTITDTTAPVIETLPGETTVDCSVTPTFVQAIATDECGSDITLTFDDVTTDGNCEGAYAITRTWTATDACGNASTASQTINVQDTTAPSLVTQYESEITLACDNIPTAPNLVFEDSCSNTINVAFNETSTAAEGVENYVITRTWTVSDTCNNEAVYTQIINVNAAPVITVTDTELCNGDDLNFNLFDLLNGTFDTNGTWSVVTGNASLDGSIFNPYQLELGTYTFKYTLADDYCTSEAFVNIRLHDDCVVLPCGAEDVIISKAVTTYTDGKNDFFTVTGVETCGFTVELQIFNRWGAMIYESKNYQNDWNGTSSKASVGNSNYVPTGTYYYVINLRNSGLKPFAGPIYVATK</sequence>
<proteinExistence type="predicted"/>
<dbReference type="Gene3D" id="2.60.40.10">
    <property type="entry name" value="Immunoglobulins"/>
    <property type="match status" value="2"/>
</dbReference>
<dbReference type="Pfam" id="PF13585">
    <property type="entry name" value="CHU_C"/>
    <property type="match status" value="1"/>
</dbReference>
<dbReference type="InterPro" id="IPR043555">
    <property type="entry name" value="SRPX-like"/>
</dbReference>
<dbReference type="InterPro" id="IPR026341">
    <property type="entry name" value="T9SS_type_B"/>
</dbReference>
<dbReference type="RefSeq" id="WP_199603044.1">
    <property type="nucleotide sequence ID" value="NZ_JAEHJZ010000052.1"/>
</dbReference>
<dbReference type="PANTHER" id="PTHR46343:SF2">
    <property type="entry name" value="SUSHI_VON WILLEBRAND FACTOR TYPE A_EGF_PENTRAXIN DOMAIN-CONTAINING 1"/>
    <property type="match status" value="1"/>
</dbReference>
<evidence type="ECO:0000313" key="3">
    <source>
        <dbReference type="Proteomes" id="UP000662373"/>
    </source>
</evidence>
<reference evidence="2 3" key="1">
    <citation type="submission" date="2020-09" db="EMBL/GenBank/DDBJ databases">
        <title>Draft genome of Gelidibacter salicanalis PAMC21136.</title>
        <authorList>
            <person name="Park H."/>
        </authorList>
    </citation>
    <scope>NUCLEOTIDE SEQUENCE [LARGE SCALE GENOMIC DNA]</scope>
    <source>
        <strain evidence="2 3">PAMC21136</strain>
    </source>
</reference>
<evidence type="ECO:0000259" key="1">
    <source>
        <dbReference type="Pfam" id="PF23237"/>
    </source>
</evidence>
<comment type="caution">
    <text evidence="2">The sequence shown here is derived from an EMBL/GenBank/DDBJ whole genome shotgun (WGS) entry which is preliminary data.</text>
</comment>
<feature type="domain" description="HYR-like" evidence="1">
    <location>
        <begin position="1047"/>
        <end position="1116"/>
    </location>
</feature>
<gene>
    <name evidence="2" type="ORF">JEM65_19075</name>
</gene>
<protein>
    <submittedName>
        <fullName evidence="2">Gliding motility-associated C-terminal domain-containing protein</fullName>
    </submittedName>
</protein>
<name>A0A934KYH0_9FLAO</name>
<evidence type="ECO:0000313" key="2">
    <source>
        <dbReference type="EMBL" id="MBJ7882743.1"/>
    </source>
</evidence>
<feature type="domain" description="HYR-like" evidence="1">
    <location>
        <begin position="1539"/>
        <end position="1607"/>
    </location>
</feature>
<dbReference type="Proteomes" id="UP000662373">
    <property type="component" value="Unassembled WGS sequence"/>
</dbReference>
<dbReference type="NCBIfam" id="TIGR01451">
    <property type="entry name" value="B_ant_repeat"/>
    <property type="match status" value="1"/>
</dbReference>
<dbReference type="InterPro" id="IPR047589">
    <property type="entry name" value="DUF11_rpt"/>
</dbReference>
<keyword evidence="3" id="KW-1185">Reference proteome</keyword>
<dbReference type="EMBL" id="JAEHJZ010000052">
    <property type="protein sequence ID" value="MBJ7882743.1"/>
    <property type="molecule type" value="Genomic_DNA"/>
</dbReference>
<dbReference type="InterPro" id="IPR013783">
    <property type="entry name" value="Ig-like_fold"/>
</dbReference>
<dbReference type="InterPro" id="IPR057078">
    <property type="entry name" value="HYR-4C"/>
</dbReference>
<accession>A0A934KYH0</accession>
<organism evidence="2 3">
    <name type="scientific">Gelidibacter salicanalis</name>
    <dbReference type="NCBI Taxonomy" id="291193"/>
    <lineage>
        <taxon>Bacteria</taxon>
        <taxon>Pseudomonadati</taxon>
        <taxon>Bacteroidota</taxon>
        <taxon>Flavobacteriia</taxon>
        <taxon>Flavobacteriales</taxon>
        <taxon>Flavobacteriaceae</taxon>
        <taxon>Gelidibacter</taxon>
    </lineage>
</organism>
<dbReference type="NCBIfam" id="TIGR04131">
    <property type="entry name" value="Bac_Flav_CTERM"/>
    <property type="match status" value="1"/>
</dbReference>
<dbReference type="PANTHER" id="PTHR46343">
    <property type="entry name" value="HYR DOMAIN-CONTAINING PROTEIN"/>
    <property type="match status" value="1"/>
</dbReference>
<dbReference type="Pfam" id="PF23237">
    <property type="entry name" value="HYR_4C"/>
    <property type="match status" value="2"/>
</dbReference>